<comment type="caution">
    <text evidence="2">The sequence shown here is derived from an EMBL/GenBank/DDBJ whole genome shotgun (WGS) entry which is preliminary data.</text>
</comment>
<evidence type="ECO:0000313" key="3">
    <source>
        <dbReference type="Proteomes" id="UP000601435"/>
    </source>
</evidence>
<proteinExistence type="predicted"/>
<sequence>MHGFTSSQLAVPCETASGILPSAEAIQKQIKEEWLLCGVMAMASEAIAKVKEIQKGSQEGRKQWGLWCDTRGNGVRDPSKHTPEFLEEFVAQYNAGGRLESPAPEKVETLAELVKTGQRNSHHWQQAWTLYCQRFGHGVNDPYKHTSAFLVGFMDFLAYRGCMAMYGSVLDAGYNYWDWNELASEADTFIVLSGLVWDSLMAGPAGSDAARAFDDLLKVFTEVEDLAHRGKTLASKAVEAKDLNPPDLDDICKFASRLRHAAPVGFPQAADGFPAAPLPSGFWLPWPTLQEQMPLAKALASGAMRAPPPKVSLERADPGSGAAWAVTMRPLPPASAVLFTADGSLPKPGSTGTLQAPQDGPILLGEGGQVFAVAVAAGRGLSDVVTVRTPKAAPDTSEDSTLGRAKAHAKRPADNLPRQPKKKASAQFRGDLLSEAQPQLRVVVVTRYRWMKTTMTPETEVACSPIPTREVSAVKCSGLCVSVDLIIAWCASSYDPRKDSLVQKIKAMQRSNEETKRQWSTT</sequence>
<protein>
    <submittedName>
        <fullName evidence="2">Uncharacterized protein</fullName>
    </submittedName>
</protein>
<evidence type="ECO:0000256" key="1">
    <source>
        <dbReference type="SAM" id="MobiDB-lite"/>
    </source>
</evidence>
<dbReference type="Proteomes" id="UP000601435">
    <property type="component" value="Unassembled WGS sequence"/>
</dbReference>
<dbReference type="EMBL" id="CAJNJA010061253">
    <property type="protein sequence ID" value="CAE7873173.1"/>
    <property type="molecule type" value="Genomic_DNA"/>
</dbReference>
<reference evidence="2" key="1">
    <citation type="submission" date="2021-02" db="EMBL/GenBank/DDBJ databases">
        <authorList>
            <person name="Dougan E. K."/>
            <person name="Rhodes N."/>
            <person name="Thang M."/>
            <person name="Chan C."/>
        </authorList>
    </citation>
    <scope>NUCLEOTIDE SEQUENCE</scope>
</reference>
<gene>
    <name evidence="2" type="ORF">SNEC2469_LOCUS28314</name>
</gene>
<name>A0A813AM17_9DINO</name>
<organism evidence="2 3">
    <name type="scientific">Symbiodinium necroappetens</name>
    <dbReference type="NCBI Taxonomy" id="1628268"/>
    <lineage>
        <taxon>Eukaryota</taxon>
        <taxon>Sar</taxon>
        <taxon>Alveolata</taxon>
        <taxon>Dinophyceae</taxon>
        <taxon>Suessiales</taxon>
        <taxon>Symbiodiniaceae</taxon>
        <taxon>Symbiodinium</taxon>
    </lineage>
</organism>
<feature type="region of interest" description="Disordered" evidence="1">
    <location>
        <begin position="388"/>
        <end position="427"/>
    </location>
</feature>
<dbReference type="OrthoDB" id="447707at2759"/>
<dbReference type="AlphaFoldDB" id="A0A813AM17"/>
<evidence type="ECO:0000313" key="2">
    <source>
        <dbReference type="EMBL" id="CAE7873173.1"/>
    </source>
</evidence>
<keyword evidence="3" id="KW-1185">Reference proteome</keyword>
<accession>A0A813AM17</accession>